<sequence length="121" mass="14044">MGRGGGMALEDEDGWGVLRLPRSGLSWESWVLHLNQHMLWPSGGSVNGASRRQMAAGHNYESERRGPQRERRRGRRVSEVERMRRSADPINKRDREHMGWADIRKGGRKQGWRYEEGFWGS</sequence>
<protein>
    <submittedName>
        <fullName evidence="1">Uncharacterized protein</fullName>
    </submittedName>
</protein>
<evidence type="ECO:0000313" key="2">
    <source>
        <dbReference type="Proteomes" id="UP001157502"/>
    </source>
</evidence>
<name>A0ACC2GER8_DALPE</name>
<keyword evidence="2" id="KW-1185">Reference proteome</keyword>
<evidence type="ECO:0000313" key="1">
    <source>
        <dbReference type="EMBL" id="KAJ8002007.1"/>
    </source>
</evidence>
<accession>A0ACC2GER8</accession>
<gene>
    <name evidence="1" type="ORF">DPEC_G00175320</name>
</gene>
<proteinExistence type="predicted"/>
<organism evidence="1 2">
    <name type="scientific">Dallia pectoralis</name>
    <name type="common">Alaska blackfish</name>
    <dbReference type="NCBI Taxonomy" id="75939"/>
    <lineage>
        <taxon>Eukaryota</taxon>
        <taxon>Metazoa</taxon>
        <taxon>Chordata</taxon>
        <taxon>Craniata</taxon>
        <taxon>Vertebrata</taxon>
        <taxon>Euteleostomi</taxon>
        <taxon>Actinopterygii</taxon>
        <taxon>Neopterygii</taxon>
        <taxon>Teleostei</taxon>
        <taxon>Protacanthopterygii</taxon>
        <taxon>Esociformes</taxon>
        <taxon>Umbridae</taxon>
        <taxon>Dallia</taxon>
    </lineage>
</organism>
<dbReference type="Proteomes" id="UP001157502">
    <property type="component" value="Chromosome 14"/>
</dbReference>
<comment type="caution">
    <text evidence="1">The sequence shown here is derived from an EMBL/GenBank/DDBJ whole genome shotgun (WGS) entry which is preliminary data.</text>
</comment>
<reference evidence="1" key="1">
    <citation type="submission" date="2021-05" db="EMBL/GenBank/DDBJ databases">
        <authorList>
            <person name="Pan Q."/>
            <person name="Jouanno E."/>
            <person name="Zahm M."/>
            <person name="Klopp C."/>
            <person name="Cabau C."/>
            <person name="Louis A."/>
            <person name="Berthelot C."/>
            <person name="Parey E."/>
            <person name="Roest Crollius H."/>
            <person name="Montfort J."/>
            <person name="Robinson-Rechavi M."/>
            <person name="Bouchez O."/>
            <person name="Lampietro C."/>
            <person name="Lopez Roques C."/>
            <person name="Donnadieu C."/>
            <person name="Postlethwait J."/>
            <person name="Bobe J."/>
            <person name="Dillon D."/>
            <person name="Chandos A."/>
            <person name="von Hippel F."/>
            <person name="Guiguen Y."/>
        </authorList>
    </citation>
    <scope>NUCLEOTIDE SEQUENCE</scope>
    <source>
        <strain evidence="1">YG-Jan2019</strain>
    </source>
</reference>
<dbReference type="EMBL" id="CM055741">
    <property type="protein sequence ID" value="KAJ8002007.1"/>
    <property type="molecule type" value="Genomic_DNA"/>
</dbReference>